<dbReference type="EMBL" id="BNAQ01000009">
    <property type="protein sequence ID" value="GHH25392.1"/>
    <property type="molecule type" value="Genomic_DNA"/>
</dbReference>
<sequence>MAYMGGAVSSSQIGVTDLNPSRCERDGFKLPGLALSTAPAFFFEKGAKAL</sequence>
<dbReference type="Proteomes" id="UP000652430">
    <property type="component" value="Unassembled WGS sequence"/>
</dbReference>
<keyword evidence="2" id="KW-1185">Reference proteome</keyword>
<proteinExistence type="predicted"/>
<name>A0ABQ3LVQ6_9SPHN</name>
<organism evidence="1 2">
    <name type="scientific">Sphingomonas glacialis</name>
    <dbReference type="NCBI Taxonomy" id="658225"/>
    <lineage>
        <taxon>Bacteria</taxon>
        <taxon>Pseudomonadati</taxon>
        <taxon>Pseudomonadota</taxon>
        <taxon>Alphaproteobacteria</taxon>
        <taxon>Sphingomonadales</taxon>
        <taxon>Sphingomonadaceae</taxon>
        <taxon>Sphingomonas</taxon>
    </lineage>
</organism>
<protein>
    <submittedName>
        <fullName evidence="1">Uncharacterized protein</fullName>
    </submittedName>
</protein>
<accession>A0ABQ3LVQ6</accession>
<gene>
    <name evidence="1" type="ORF">GCM10008023_38740</name>
</gene>
<comment type="caution">
    <text evidence="1">The sequence shown here is derived from an EMBL/GenBank/DDBJ whole genome shotgun (WGS) entry which is preliminary data.</text>
</comment>
<evidence type="ECO:0000313" key="2">
    <source>
        <dbReference type="Proteomes" id="UP000652430"/>
    </source>
</evidence>
<evidence type="ECO:0000313" key="1">
    <source>
        <dbReference type="EMBL" id="GHH25392.1"/>
    </source>
</evidence>
<reference evidence="2" key="1">
    <citation type="journal article" date="2019" name="Int. J. Syst. Evol. Microbiol.">
        <title>The Global Catalogue of Microorganisms (GCM) 10K type strain sequencing project: providing services to taxonomists for standard genome sequencing and annotation.</title>
        <authorList>
            <consortium name="The Broad Institute Genomics Platform"/>
            <consortium name="The Broad Institute Genome Sequencing Center for Infectious Disease"/>
            <person name="Wu L."/>
            <person name="Ma J."/>
        </authorList>
    </citation>
    <scope>NUCLEOTIDE SEQUENCE [LARGE SCALE GENOMIC DNA]</scope>
    <source>
        <strain evidence="2">CGMCC 1.8957</strain>
    </source>
</reference>